<proteinExistence type="predicted"/>
<accession>U2H630</accession>
<evidence type="ECO:0000313" key="3">
    <source>
        <dbReference type="Proteomes" id="UP000016584"/>
    </source>
</evidence>
<keyword evidence="1" id="KW-0472">Membrane</keyword>
<dbReference type="OrthoDB" id="795369at2"/>
<feature type="transmembrane region" description="Helical" evidence="1">
    <location>
        <begin position="6"/>
        <end position="24"/>
    </location>
</feature>
<dbReference type="STRING" id="1346330.M472_00080"/>
<sequence>MKIEYLQLFIPVLLILLAGIGWLYRHEKERRLEIEKQLSDKKYDVYIRLLTVFFDLLKQVKKGQPTNSAKLIDKMLDIKKEIIIFGNDEVLFAFFKWERDSQTKRNLKALAELIIEIRRDMGNNKTSVTTKDFLKSLVSTDEDFKYLQEQGYELS</sequence>
<dbReference type="RefSeq" id="WP_021071882.1">
    <property type="nucleotide sequence ID" value="NZ_ATDL01000022.1"/>
</dbReference>
<protein>
    <submittedName>
        <fullName evidence="2">Uncharacterized protein</fullName>
    </submittedName>
</protein>
<reference evidence="2 3" key="1">
    <citation type="journal article" date="2013" name="Genome Announc.">
        <title>The Draft Genome Sequence of Sphingomonas paucimobilis Strain HER1398 (Proteobacteria), Host to the Giant PAU Phage, Indicates That It Is a Member of the Genus Sphingobacterium (Bacteroidetes).</title>
        <authorList>
            <person name="White R.A.III."/>
            <person name="Suttle C.A."/>
        </authorList>
    </citation>
    <scope>NUCLEOTIDE SEQUENCE [LARGE SCALE GENOMIC DNA]</scope>
    <source>
        <strain evidence="2 3">HER1398</strain>
    </source>
</reference>
<evidence type="ECO:0000313" key="2">
    <source>
        <dbReference type="EMBL" id="ERJ57151.1"/>
    </source>
</evidence>
<gene>
    <name evidence="2" type="ORF">M472_00080</name>
</gene>
<name>U2H630_9SPHI</name>
<keyword evidence="1" id="KW-0812">Transmembrane</keyword>
<dbReference type="EMBL" id="ATDL01000022">
    <property type="protein sequence ID" value="ERJ57151.1"/>
    <property type="molecule type" value="Genomic_DNA"/>
</dbReference>
<evidence type="ECO:0000256" key="1">
    <source>
        <dbReference type="SAM" id="Phobius"/>
    </source>
</evidence>
<dbReference type="Proteomes" id="UP000016584">
    <property type="component" value="Unassembled WGS sequence"/>
</dbReference>
<comment type="caution">
    <text evidence="2">The sequence shown here is derived from an EMBL/GenBank/DDBJ whole genome shotgun (WGS) entry which is preliminary data.</text>
</comment>
<keyword evidence="3" id="KW-1185">Reference proteome</keyword>
<dbReference type="eggNOG" id="ENOG5033A6W">
    <property type="taxonomic scope" value="Bacteria"/>
</dbReference>
<dbReference type="PATRIC" id="fig|1346330.5.peg.3876"/>
<keyword evidence="1" id="KW-1133">Transmembrane helix</keyword>
<organism evidence="2 3">
    <name type="scientific">Sphingobacterium paucimobilis HER1398</name>
    <dbReference type="NCBI Taxonomy" id="1346330"/>
    <lineage>
        <taxon>Bacteria</taxon>
        <taxon>Pseudomonadati</taxon>
        <taxon>Bacteroidota</taxon>
        <taxon>Sphingobacteriia</taxon>
        <taxon>Sphingobacteriales</taxon>
        <taxon>Sphingobacteriaceae</taxon>
        <taxon>Sphingobacterium</taxon>
    </lineage>
</organism>
<dbReference type="AlphaFoldDB" id="U2H630"/>